<keyword evidence="2" id="KW-0732">Signal</keyword>
<sequence length="297" mass="32900">MSACALLALAALSGVMGVDVIELSPSTLSRTVSRHKRMVVLLYSSPCLASSQFEPWLYAISQLMPRLAFGRIDVSGPAAPVAATFNVSSLPAIKVFLRDNPVGERIIDYEGPLEFDRLVDWCRAIVHGIPHADSRVAFEPQEHMPQSASKGSTSSNELNDLPASVRLMAETMVREQRLQRVLKQRGGGMIDRYESLVASRYQKIVEDEAIDVNDKFASQEGNRRARDQVRDEILATAPADVREEIERDVHLGGSGARRRLPGTAAPVDSDVWEYTDSQLKDTKKRIERKGTNAKEEL</sequence>
<dbReference type="Gene3D" id="3.40.30.10">
    <property type="entry name" value="Glutaredoxin"/>
    <property type="match status" value="1"/>
</dbReference>
<dbReference type="CDD" id="cd02961">
    <property type="entry name" value="PDI_a_family"/>
    <property type="match status" value="1"/>
</dbReference>
<protein>
    <recommendedName>
        <fullName evidence="3">Thioredoxin domain-containing protein</fullName>
    </recommendedName>
</protein>
<accession>A0AB34K548</accession>
<dbReference type="Proteomes" id="UP001515480">
    <property type="component" value="Unassembled WGS sequence"/>
</dbReference>
<feature type="domain" description="Thioredoxin" evidence="3">
    <location>
        <begin position="20"/>
        <end position="122"/>
    </location>
</feature>
<comment type="caution">
    <text evidence="4">The sequence shown here is derived from an EMBL/GenBank/DDBJ whole genome shotgun (WGS) entry which is preliminary data.</text>
</comment>
<evidence type="ECO:0000313" key="4">
    <source>
        <dbReference type="EMBL" id="KAL1528502.1"/>
    </source>
</evidence>
<dbReference type="InterPro" id="IPR036249">
    <property type="entry name" value="Thioredoxin-like_sf"/>
</dbReference>
<dbReference type="InterPro" id="IPR013766">
    <property type="entry name" value="Thioredoxin_domain"/>
</dbReference>
<evidence type="ECO:0000259" key="3">
    <source>
        <dbReference type="Pfam" id="PF00085"/>
    </source>
</evidence>
<feature type="region of interest" description="Disordered" evidence="1">
    <location>
        <begin position="252"/>
        <end position="271"/>
    </location>
</feature>
<evidence type="ECO:0000256" key="1">
    <source>
        <dbReference type="SAM" id="MobiDB-lite"/>
    </source>
</evidence>
<dbReference type="SUPFAM" id="SSF52833">
    <property type="entry name" value="Thioredoxin-like"/>
    <property type="match status" value="1"/>
</dbReference>
<name>A0AB34K548_PRYPA</name>
<dbReference type="Pfam" id="PF00085">
    <property type="entry name" value="Thioredoxin"/>
    <property type="match status" value="1"/>
</dbReference>
<dbReference type="AlphaFoldDB" id="A0AB34K548"/>
<evidence type="ECO:0000313" key="5">
    <source>
        <dbReference type="Proteomes" id="UP001515480"/>
    </source>
</evidence>
<organism evidence="4 5">
    <name type="scientific">Prymnesium parvum</name>
    <name type="common">Toxic golden alga</name>
    <dbReference type="NCBI Taxonomy" id="97485"/>
    <lineage>
        <taxon>Eukaryota</taxon>
        <taxon>Haptista</taxon>
        <taxon>Haptophyta</taxon>
        <taxon>Prymnesiophyceae</taxon>
        <taxon>Prymnesiales</taxon>
        <taxon>Prymnesiaceae</taxon>
        <taxon>Prymnesium</taxon>
    </lineage>
</organism>
<proteinExistence type="predicted"/>
<keyword evidence="5" id="KW-1185">Reference proteome</keyword>
<dbReference type="EMBL" id="JBGBPQ010000002">
    <property type="protein sequence ID" value="KAL1528502.1"/>
    <property type="molecule type" value="Genomic_DNA"/>
</dbReference>
<feature type="signal peptide" evidence="2">
    <location>
        <begin position="1"/>
        <end position="17"/>
    </location>
</feature>
<feature type="chain" id="PRO_5044201970" description="Thioredoxin domain-containing protein" evidence="2">
    <location>
        <begin position="18"/>
        <end position="297"/>
    </location>
</feature>
<evidence type="ECO:0000256" key="2">
    <source>
        <dbReference type="SAM" id="SignalP"/>
    </source>
</evidence>
<reference evidence="4 5" key="1">
    <citation type="journal article" date="2024" name="Science">
        <title>Giant polyketide synthase enzymes in the biosynthesis of giant marine polyether toxins.</title>
        <authorList>
            <person name="Fallon T.R."/>
            <person name="Shende V.V."/>
            <person name="Wierzbicki I.H."/>
            <person name="Pendleton A.L."/>
            <person name="Watervoot N.F."/>
            <person name="Auber R.P."/>
            <person name="Gonzalez D.J."/>
            <person name="Wisecaver J.H."/>
            <person name="Moore B.S."/>
        </authorList>
    </citation>
    <scope>NUCLEOTIDE SEQUENCE [LARGE SCALE GENOMIC DNA]</scope>
    <source>
        <strain evidence="4 5">12B1</strain>
    </source>
</reference>
<gene>
    <name evidence="4" type="ORF">AB1Y20_009845</name>
</gene>